<evidence type="ECO:0000256" key="1">
    <source>
        <dbReference type="ARBA" id="ARBA00004294"/>
    </source>
</evidence>
<keyword evidence="3" id="KW-1000">Mitochondrion outer membrane</keyword>
<reference evidence="8 9" key="1">
    <citation type="submission" date="2018-06" db="EMBL/GenBank/DDBJ databases">
        <title>Complete Genomes of Monosporascus.</title>
        <authorList>
            <person name="Robinson A.J."/>
            <person name="Natvig D.O."/>
        </authorList>
    </citation>
    <scope>NUCLEOTIDE SEQUENCE [LARGE SCALE GENOMIC DNA]</scope>
    <source>
        <strain evidence="8 9">CBS 609.92</strain>
    </source>
</reference>
<proteinExistence type="predicted"/>
<keyword evidence="4" id="KW-0653">Protein transport</keyword>
<dbReference type="Proteomes" id="UP000294003">
    <property type="component" value="Unassembled WGS sequence"/>
</dbReference>
<evidence type="ECO:0000256" key="3">
    <source>
        <dbReference type="ARBA" id="ARBA00022787"/>
    </source>
</evidence>
<evidence type="ECO:0000313" key="8">
    <source>
        <dbReference type="EMBL" id="RYO91769.1"/>
    </source>
</evidence>
<evidence type="ECO:0000313" key="9">
    <source>
        <dbReference type="Proteomes" id="UP000294003"/>
    </source>
</evidence>
<evidence type="ECO:0000256" key="5">
    <source>
        <dbReference type="ARBA" id="ARBA00023128"/>
    </source>
</evidence>
<dbReference type="CDD" id="cd03078">
    <property type="entry name" value="GST_N_Metaxin1_like"/>
    <property type="match status" value="1"/>
</dbReference>
<accession>A0ABY0HF72</accession>
<organism evidence="8 9">
    <name type="scientific">Monosporascus cannonballus</name>
    <dbReference type="NCBI Taxonomy" id="155416"/>
    <lineage>
        <taxon>Eukaryota</taxon>
        <taxon>Fungi</taxon>
        <taxon>Dikarya</taxon>
        <taxon>Ascomycota</taxon>
        <taxon>Pezizomycotina</taxon>
        <taxon>Sordariomycetes</taxon>
        <taxon>Xylariomycetidae</taxon>
        <taxon>Xylariales</taxon>
        <taxon>Xylariales incertae sedis</taxon>
        <taxon>Monosporascus</taxon>
    </lineage>
</organism>
<evidence type="ECO:0000256" key="4">
    <source>
        <dbReference type="ARBA" id="ARBA00022927"/>
    </source>
</evidence>
<dbReference type="PANTHER" id="PTHR12289:SF41">
    <property type="entry name" value="FAILED AXON CONNECTIONS-RELATED"/>
    <property type="match status" value="1"/>
</dbReference>
<gene>
    <name evidence="8" type="ORF">DL762_001988</name>
</gene>
<name>A0ABY0HF72_9PEZI</name>
<dbReference type="Pfam" id="PF10568">
    <property type="entry name" value="Tom37"/>
    <property type="match status" value="1"/>
</dbReference>
<evidence type="ECO:0000256" key="2">
    <source>
        <dbReference type="ARBA" id="ARBA00022448"/>
    </source>
</evidence>
<dbReference type="InterPro" id="IPR050931">
    <property type="entry name" value="Mito_Protein_Transport_Metaxin"/>
</dbReference>
<comment type="subcellular location">
    <subcellularLocation>
        <location evidence="1">Mitochondrion outer membrane</location>
    </subcellularLocation>
</comment>
<keyword evidence="5" id="KW-0496">Mitochondrion</keyword>
<comment type="caution">
    <text evidence="8">The sequence shown here is derived from an EMBL/GenBank/DDBJ whole genome shotgun (WGS) entry which is preliminary data.</text>
</comment>
<dbReference type="PANTHER" id="PTHR12289">
    <property type="entry name" value="METAXIN RELATED"/>
    <property type="match status" value="1"/>
</dbReference>
<keyword evidence="6" id="KW-0472">Membrane</keyword>
<feature type="domain" description="Mitochondrial outer membrane transport complex Sam37/metaxin N-terminal" evidence="7">
    <location>
        <begin position="21"/>
        <end position="145"/>
    </location>
</feature>
<keyword evidence="9" id="KW-1185">Reference proteome</keyword>
<dbReference type="InterPro" id="IPR019564">
    <property type="entry name" value="Sam37/metaxin_N"/>
</dbReference>
<protein>
    <recommendedName>
        <fullName evidence="7">Mitochondrial outer membrane transport complex Sam37/metaxin N-terminal domain-containing protein</fullName>
    </recommendedName>
</protein>
<keyword evidence="2" id="KW-0813">Transport</keyword>
<evidence type="ECO:0000256" key="6">
    <source>
        <dbReference type="ARBA" id="ARBA00023136"/>
    </source>
</evidence>
<dbReference type="EMBL" id="QJNS01000036">
    <property type="protein sequence ID" value="RYO91769.1"/>
    <property type="molecule type" value="Genomic_DNA"/>
</dbReference>
<evidence type="ECO:0000259" key="7">
    <source>
        <dbReference type="Pfam" id="PF10568"/>
    </source>
</evidence>
<sequence>MVFELHVWGPAFGLSSIDPECLAAIAYFAYVLPREDWTLAASNDVSICPDHILPALNHGGIWTSGYANIVSYLAKHHASRSLDDDLTAPQRADSLACASFLVTRGSALLAMALYVSPAAWSKLTRPAYSSILPFPLTWTIPPAIRAAAIEKVEHLGLGHLAAEVDSADPSTSPPTVTTTSTGFIRLPARLGPCSTLQPEQASAIRLQSIAGDFFSVLDELRGEKRFLLREGKPSSLDFLAYGYLKLMQVQTPHPFLDSAMKKPHGRLVGFVDEVHSSLSSTSGDGAGGVEDPPWQAPVPAGAVGMLGRFADGVAGSIPSVGDSWKRWRRGGVRNGADGKVKDPKQLALTVGGALLGLAALGGGLLFRSLSPFGANTHRFEPEKEDQTGLLRFGEVGAMLQALPAFPPSSDTL</sequence>